<dbReference type="Proteomes" id="UP000485058">
    <property type="component" value="Unassembled WGS sequence"/>
</dbReference>
<accession>A0A699ZDV3</accession>
<dbReference type="AlphaFoldDB" id="A0A699ZDV3"/>
<name>A0A699ZDV3_HAELA</name>
<evidence type="ECO:0000313" key="1">
    <source>
        <dbReference type="EMBL" id="GFH20793.1"/>
    </source>
</evidence>
<keyword evidence="2" id="KW-1185">Reference proteome</keyword>
<sequence length="105" mass="10636">MCDISPLGAGRLCAVAVLPTQSRTGCGTVCAAPGCSLSRGDAPLFCCNTDWDSVILLWIRPNAAILNLCGGSGGPVGRAPSAAAKELRRCSGEQGTCQALGTRLT</sequence>
<comment type="caution">
    <text evidence="1">The sequence shown here is derived from an EMBL/GenBank/DDBJ whole genome shotgun (WGS) entry which is preliminary data.</text>
</comment>
<reference evidence="1 2" key="1">
    <citation type="submission" date="2020-02" db="EMBL/GenBank/DDBJ databases">
        <title>Draft genome sequence of Haematococcus lacustris strain NIES-144.</title>
        <authorList>
            <person name="Morimoto D."/>
            <person name="Nakagawa S."/>
            <person name="Yoshida T."/>
            <person name="Sawayama S."/>
        </authorList>
    </citation>
    <scope>NUCLEOTIDE SEQUENCE [LARGE SCALE GENOMIC DNA]</scope>
    <source>
        <strain evidence="1 2">NIES-144</strain>
    </source>
</reference>
<protein>
    <submittedName>
        <fullName evidence="1">Uncharacterized protein</fullName>
    </submittedName>
</protein>
<proteinExistence type="predicted"/>
<gene>
    <name evidence="1" type="ORF">HaLaN_17972</name>
</gene>
<dbReference type="EMBL" id="BLLF01001698">
    <property type="protein sequence ID" value="GFH20793.1"/>
    <property type="molecule type" value="Genomic_DNA"/>
</dbReference>
<organism evidence="1 2">
    <name type="scientific">Haematococcus lacustris</name>
    <name type="common">Green alga</name>
    <name type="synonym">Haematococcus pluvialis</name>
    <dbReference type="NCBI Taxonomy" id="44745"/>
    <lineage>
        <taxon>Eukaryota</taxon>
        <taxon>Viridiplantae</taxon>
        <taxon>Chlorophyta</taxon>
        <taxon>core chlorophytes</taxon>
        <taxon>Chlorophyceae</taxon>
        <taxon>CS clade</taxon>
        <taxon>Chlamydomonadales</taxon>
        <taxon>Haematococcaceae</taxon>
        <taxon>Haematococcus</taxon>
    </lineage>
</organism>
<evidence type="ECO:0000313" key="2">
    <source>
        <dbReference type="Proteomes" id="UP000485058"/>
    </source>
</evidence>